<name>A0AAF1AUK1_DAUCS</name>
<gene>
    <name evidence="2" type="ORF">DCAR_0312081</name>
</gene>
<dbReference type="Proteomes" id="UP000077755">
    <property type="component" value="Chromosome 3"/>
</dbReference>
<dbReference type="EMBL" id="CP093345">
    <property type="protein sequence ID" value="WOG92805.1"/>
    <property type="molecule type" value="Genomic_DNA"/>
</dbReference>
<proteinExistence type="predicted"/>
<feature type="compositionally biased region" description="Polar residues" evidence="1">
    <location>
        <begin position="1"/>
        <end position="13"/>
    </location>
</feature>
<evidence type="ECO:0000313" key="2">
    <source>
        <dbReference type="EMBL" id="WOG92805.1"/>
    </source>
</evidence>
<keyword evidence="3" id="KW-1185">Reference proteome</keyword>
<dbReference type="AlphaFoldDB" id="A0AAF1AUK1"/>
<feature type="region of interest" description="Disordered" evidence="1">
    <location>
        <begin position="1"/>
        <end position="29"/>
    </location>
</feature>
<reference evidence="2" key="1">
    <citation type="journal article" date="2016" name="Nat. Genet.">
        <title>A high-quality carrot genome assembly provides new insights into carotenoid accumulation and asterid genome evolution.</title>
        <authorList>
            <person name="Iorizzo M."/>
            <person name="Ellison S."/>
            <person name="Senalik D."/>
            <person name="Zeng P."/>
            <person name="Satapoomin P."/>
            <person name="Huang J."/>
            <person name="Bowman M."/>
            <person name="Iovene M."/>
            <person name="Sanseverino W."/>
            <person name="Cavagnaro P."/>
            <person name="Yildiz M."/>
            <person name="Macko-Podgorni A."/>
            <person name="Moranska E."/>
            <person name="Grzebelus E."/>
            <person name="Grzebelus D."/>
            <person name="Ashrafi H."/>
            <person name="Zheng Z."/>
            <person name="Cheng S."/>
            <person name="Spooner D."/>
            <person name="Van Deynze A."/>
            <person name="Simon P."/>
        </authorList>
    </citation>
    <scope>NUCLEOTIDE SEQUENCE</scope>
    <source>
        <tissue evidence="2">Leaf</tissue>
    </source>
</reference>
<evidence type="ECO:0000256" key="1">
    <source>
        <dbReference type="SAM" id="MobiDB-lite"/>
    </source>
</evidence>
<reference evidence="2" key="2">
    <citation type="submission" date="2022-03" db="EMBL/GenBank/DDBJ databases">
        <title>Draft title - Genomic analysis of global carrot germplasm unveils the trajectory of domestication and the origin of high carotenoid orange carrot.</title>
        <authorList>
            <person name="Iorizzo M."/>
            <person name="Ellison S."/>
            <person name="Senalik D."/>
            <person name="Macko-Podgorni A."/>
            <person name="Grzebelus D."/>
            <person name="Bostan H."/>
            <person name="Rolling W."/>
            <person name="Curaba J."/>
            <person name="Simon P."/>
        </authorList>
    </citation>
    <scope>NUCLEOTIDE SEQUENCE</scope>
    <source>
        <tissue evidence="2">Leaf</tissue>
    </source>
</reference>
<sequence length="290" mass="32975">MASEATPTPQTKSFIGRGPNCIPKAPTNPDDRTMIHIRPFPHDKYKRYRWTNEQSSLIAKLFWQKCATRTKDKLSKDRSNAIRLAGDAHPGQGVEYMHEYNPWWCSADVWSQMCDQWRDPIWLKRRKTAAENRAAGSASKGEPIHWLDVYVATRDGLPDAVKTARYPVGTPRPHIDQELWEKASIVKKNYVKGQGRRTRPSIYGSGSTQSSQFSTYPAELLLTLGGHLGAMDPEELARAVSAAAAAQEQEQQQHGDEVYLISSKTTFTYVLEWRSWFDILVIIKHVLLFC</sequence>
<evidence type="ECO:0000313" key="3">
    <source>
        <dbReference type="Proteomes" id="UP000077755"/>
    </source>
</evidence>
<organism evidence="2 3">
    <name type="scientific">Daucus carota subsp. sativus</name>
    <name type="common">Carrot</name>
    <dbReference type="NCBI Taxonomy" id="79200"/>
    <lineage>
        <taxon>Eukaryota</taxon>
        <taxon>Viridiplantae</taxon>
        <taxon>Streptophyta</taxon>
        <taxon>Embryophyta</taxon>
        <taxon>Tracheophyta</taxon>
        <taxon>Spermatophyta</taxon>
        <taxon>Magnoliopsida</taxon>
        <taxon>eudicotyledons</taxon>
        <taxon>Gunneridae</taxon>
        <taxon>Pentapetalae</taxon>
        <taxon>asterids</taxon>
        <taxon>campanulids</taxon>
        <taxon>Apiales</taxon>
        <taxon>Apiaceae</taxon>
        <taxon>Apioideae</taxon>
        <taxon>Scandiceae</taxon>
        <taxon>Daucinae</taxon>
        <taxon>Daucus</taxon>
        <taxon>Daucus sect. Daucus</taxon>
    </lineage>
</organism>
<accession>A0AAF1AUK1</accession>
<protein>
    <submittedName>
        <fullName evidence="2">Uncharacterized protein</fullName>
    </submittedName>
</protein>